<feature type="region of interest" description="Disordered" evidence="1">
    <location>
        <begin position="69"/>
        <end position="105"/>
    </location>
</feature>
<keyword evidence="3" id="KW-1185">Reference proteome</keyword>
<name>A0A7W3W2L7_9PSEU</name>
<feature type="compositionally biased region" description="Low complexity" evidence="1">
    <location>
        <begin position="39"/>
        <end position="52"/>
    </location>
</feature>
<protein>
    <submittedName>
        <fullName evidence="2">Uncharacterized protein</fullName>
    </submittedName>
</protein>
<gene>
    <name evidence="2" type="ORF">H4281_28945</name>
</gene>
<comment type="caution">
    <text evidence="2">The sequence shown here is derived from an EMBL/GenBank/DDBJ whole genome shotgun (WGS) entry which is preliminary data.</text>
</comment>
<dbReference type="RefSeq" id="WP_037370484.1">
    <property type="nucleotide sequence ID" value="NZ_JACGZW010000010.1"/>
</dbReference>
<dbReference type="AlphaFoldDB" id="A0A7W3W2L7"/>
<reference evidence="2 3" key="1">
    <citation type="submission" date="2020-08" db="EMBL/GenBank/DDBJ databases">
        <title>Amycolatopsis sp. nov. DR6-1 isolated from Dendrobium heterocarpum.</title>
        <authorList>
            <person name="Tedsree N."/>
            <person name="Kuncharoen N."/>
            <person name="Likhitwitayawuid K."/>
            <person name="Tanasupawat S."/>
        </authorList>
    </citation>
    <scope>NUCLEOTIDE SEQUENCE [LARGE SCALE GENOMIC DNA]</scope>
    <source>
        <strain evidence="2 3">DR6-1</strain>
    </source>
</reference>
<sequence length="105" mass="10092">MDSVKFEELDALAAEVLPERAVLGIVSTPFNNAGGGANGSASSSSAAASGGNTVVYDGGNHGATALSACQSSHSEGTPGLTGTLGLGSNNPGETMSCTPAAVSSY</sequence>
<dbReference type="EMBL" id="JACGZW010000010">
    <property type="protein sequence ID" value="MBB1157192.1"/>
    <property type="molecule type" value="Genomic_DNA"/>
</dbReference>
<accession>A0A7W3W2L7</accession>
<evidence type="ECO:0000313" key="2">
    <source>
        <dbReference type="EMBL" id="MBB1157192.1"/>
    </source>
</evidence>
<evidence type="ECO:0000313" key="3">
    <source>
        <dbReference type="Proteomes" id="UP000526734"/>
    </source>
</evidence>
<evidence type="ECO:0000256" key="1">
    <source>
        <dbReference type="SAM" id="MobiDB-lite"/>
    </source>
</evidence>
<feature type="compositionally biased region" description="Low complexity" evidence="1">
    <location>
        <begin position="76"/>
        <end position="87"/>
    </location>
</feature>
<organism evidence="2 3">
    <name type="scientific">Amycolatopsis dendrobii</name>
    <dbReference type="NCBI Taxonomy" id="2760662"/>
    <lineage>
        <taxon>Bacteria</taxon>
        <taxon>Bacillati</taxon>
        <taxon>Actinomycetota</taxon>
        <taxon>Actinomycetes</taxon>
        <taxon>Pseudonocardiales</taxon>
        <taxon>Pseudonocardiaceae</taxon>
        <taxon>Amycolatopsis</taxon>
    </lineage>
</organism>
<feature type="region of interest" description="Disordered" evidence="1">
    <location>
        <begin position="31"/>
        <end position="53"/>
    </location>
</feature>
<feature type="compositionally biased region" description="Polar residues" evidence="1">
    <location>
        <begin position="88"/>
        <end position="105"/>
    </location>
</feature>
<proteinExistence type="predicted"/>
<dbReference type="Proteomes" id="UP000526734">
    <property type="component" value="Unassembled WGS sequence"/>
</dbReference>